<dbReference type="GO" id="GO:0005524">
    <property type="term" value="F:ATP binding"/>
    <property type="evidence" value="ECO:0007669"/>
    <property type="project" value="UniProtKB-KW"/>
</dbReference>
<comment type="caution">
    <text evidence="9">The sequence shown here is derived from an EMBL/GenBank/DDBJ whole genome shotgun (WGS) entry which is preliminary data.</text>
</comment>
<proteinExistence type="inferred from homology"/>
<dbReference type="GO" id="GO:0005737">
    <property type="term" value="C:cytoplasm"/>
    <property type="evidence" value="ECO:0007669"/>
    <property type="project" value="TreeGrafter"/>
</dbReference>
<name>A0AAD2GXE4_9AGAR</name>
<evidence type="ECO:0000256" key="5">
    <source>
        <dbReference type="ARBA" id="ARBA00022777"/>
    </source>
</evidence>
<dbReference type="InterPro" id="IPR000719">
    <property type="entry name" value="Prot_kinase_dom"/>
</dbReference>
<keyword evidence="6" id="KW-0067">ATP-binding</keyword>
<evidence type="ECO:0000256" key="7">
    <source>
        <dbReference type="SAM" id="MobiDB-lite"/>
    </source>
</evidence>
<sequence length="190" mass="21364">LHIFQSRFYRSPEVILGMNYHMAIDMWSLGCILAELFTGFPIFPGENEQEQLSCIMEVLGIPDKEFVNKSSRKKLFFDPNGAPRVVVNSKGRRRRPGTKTLAQVLRCTDEDFIDFIAKCLIWDPERRIKPQAALRHPFVVAGKRPRPLATPAATLRAGSSSNLAASTLGSSRTKHVMETPKKSLISAPRR</sequence>
<organism evidence="9 10">
    <name type="scientific">Mycena citricolor</name>
    <dbReference type="NCBI Taxonomy" id="2018698"/>
    <lineage>
        <taxon>Eukaryota</taxon>
        <taxon>Fungi</taxon>
        <taxon>Dikarya</taxon>
        <taxon>Basidiomycota</taxon>
        <taxon>Agaricomycotina</taxon>
        <taxon>Agaricomycetes</taxon>
        <taxon>Agaricomycetidae</taxon>
        <taxon>Agaricales</taxon>
        <taxon>Marasmiineae</taxon>
        <taxon>Mycenaceae</taxon>
        <taxon>Mycena</taxon>
    </lineage>
</organism>
<keyword evidence="2" id="KW-0723">Serine/threonine-protein kinase</keyword>
<evidence type="ECO:0000256" key="6">
    <source>
        <dbReference type="ARBA" id="ARBA00022840"/>
    </source>
</evidence>
<dbReference type="Gene3D" id="1.10.510.10">
    <property type="entry name" value="Transferase(Phosphotransferase) domain 1"/>
    <property type="match status" value="1"/>
</dbReference>
<evidence type="ECO:0000313" key="9">
    <source>
        <dbReference type="EMBL" id="CAK5264049.1"/>
    </source>
</evidence>
<dbReference type="PANTHER" id="PTHR24058">
    <property type="entry name" value="DUAL SPECIFICITY PROTEIN KINASE"/>
    <property type="match status" value="1"/>
</dbReference>
<dbReference type="SUPFAM" id="SSF56112">
    <property type="entry name" value="Protein kinase-like (PK-like)"/>
    <property type="match status" value="1"/>
</dbReference>
<dbReference type="Proteomes" id="UP001295794">
    <property type="component" value="Unassembled WGS sequence"/>
</dbReference>
<evidence type="ECO:0000256" key="2">
    <source>
        <dbReference type="ARBA" id="ARBA00022527"/>
    </source>
</evidence>
<comment type="similarity">
    <text evidence="1">Belongs to the protein kinase superfamily. CMGC Ser/Thr protein kinase family. MNB/DYRK subfamily.</text>
</comment>
<evidence type="ECO:0000259" key="8">
    <source>
        <dbReference type="PROSITE" id="PS50011"/>
    </source>
</evidence>
<keyword evidence="5" id="KW-0418">Kinase</keyword>
<dbReference type="EMBL" id="CAVNYO010000047">
    <property type="protein sequence ID" value="CAK5264049.1"/>
    <property type="molecule type" value="Genomic_DNA"/>
</dbReference>
<dbReference type="InterPro" id="IPR011009">
    <property type="entry name" value="Kinase-like_dom_sf"/>
</dbReference>
<dbReference type="SMART" id="SM00220">
    <property type="entry name" value="S_TKc"/>
    <property type="match status" value="1"/>
</dbReference>
<feature type="compositionally biased region" description="Polar residues" evidence="7">
    <location>
        <begin position="159"/>
        <end position="171"/>
    </location>
</feature>
<dbReference type="PANTHER" id="PTHR24058:SF22">
    <property type="entry name" value="DUAL SPECIFICITY TYROSINE-PHOSPHORYLATION-REGULATED KINASE 4"/>
    <property type="match status" value="1"/>
</dbReference>
<dbReference type="InterPro" id="IPR050494">
    <property type="entry name" value="Ser_Thr_dual-spec_kinase"/>
</dbReference>
<keyword evidence="10" id="KW-1185">Reference proteome</keyword>
<dbReference type="GO" id="GO:0004674">
    <property type="term" value="F:protein serine/threonine kinase activity"/>
    <property type="evidence" value="ECO:0007669"/>
    <property type="project" value="UniProtKB-KW"/>
</dbReference>
<gene>
    <name evidence="9" type="ORF">MYCIT1_LOCUS3907</name>
</gene>
<protein>
    <recommendedName>
        <fullName evidence="8">Protein kinase domain-containing protein</fullName>
    </recommendedName>
</protein>
<keyword evidence="4" id="KW-0547">Nucleotide-binding</keyword>
<dbReference type="AlphaFoldDB" id="A0AAD2GXE4"/>
<evidence type="ECO:0000256" key="1">
    <source>
        <dbReference type="ARBA" id="ARBA00008867"/>
    </source>
</evidence>
<evidence type="ECO:0000256" key="3">
    <source>
        <dbReference type="ARBA" id="ARBA00022679"/>
    </source>
</evidence>
<accession>A0AAD2GXE4</accession>
<reference evidence="9" key="1">
    <citation type="submission" date="2023-11" db="EMBL/GenBank/DDBJ databases">
        <authorList>
            <person name="De Vega J J."/>
            <person name="De Vega J J."/>
        </authorList>
    </citation>
    <scope>NUCLEOTIDE SEQUENCE</scope>
</reference>
<evidence type="ECO:0000256" key="4">
    <source>
        <dbReference type="ARBA" id="ARBA00022741"/>
    </source>
</evidence>
<feature type="domain" description="Protein kinase" evidence="8">
    <location>
        <begin position="1"/>
        <end position="139"/>
    </location>
</feature>
<dbReference type="PROSITE" id="PS50011">
    <property type="entry name" value="PROTEIN_KINASE_DOM"/>
    <property type="match status" value="1"/>
</dbReference>
<feature type="region of interest" description="Disordered" evidence="7">
    <location>
        <begin position="159"/>
        <end position="190"/>
    </location>
</feature>
<dbReference type="GO" id="GO:0005856">
    <property type="term" value="C:cytoskeleton"/>
    <property type="evidence" value="ECO:0007669"/>
    <property type="project" value="TreeGrafter"/>
</dbReference>
<keyword evidence="3" id="KW-0808">Transferase</keyword>
<feature type="non-terminal residue" evidence="9">
    <location>
        <position position="1"/>
    </location>
</feature>
<evidence type="ECO:0000313" key="10">
    <source>
        <dbReference type="Proteomes" id="UP001295794"/>
    </source>
</evidence>
<dbReference type="Pfam" id="PF00069">
    <property type="entry name" value="Pkinase"/>
    <property type="match status" value="1"/>
</dbReference>